<dbReference type="AlphaFoldDB" id="A0A1Y2LT47"/>
<organism evidence="1 2">
    <name type="scientific">Epicoccum nigrum</name>
    <name type="common">Soil fungus</name>
    <name type="synonym">Epicoccum purpurascens</name>
    <dbReference type="NCBI Taxonomy" id="105696"/>
    <lineage>
        <taxon>Eukaryota</taxon>
        <taxon>Fungi</taxon>
        <taxon>Dikarya</taxon>
        <taxon>Ascomycota</taxon>
        <taxon>Pezizomycotina</taxon>
        <taxon>Dothideomycetes</taxon>
        <taxon>Pleosporomycetidae</taxon>
        <taxon>Pleosporales</taxon>
        <taxon>Pleosporineae</taxon>
        <taxon>Didymellaceae</taxon>
        <taxon>Epicoccum</taxon>
    </lineage>
</organism>
<evidence type="ECO:0000313" key="1">
    <source>
        <dbReference type="EMBL" id="OSS47064.1"/>
    </source>
</evidence>
<dbReference type="EMBL" id="KZ107849">
    <property type="protein sequence ID" value="OSS47064.1"/>
    <property type="molecule type" value="Genomic_DNA"/>
</dbReference>
<proteinExistence type="predicted"/>
<gene>
    <name evidence="1" type="ORF">B5807_09819</name>
</gene>
<dbReference type="InParanoid" id="A0A1Y2LT47"/>
<name>A0A1Y2LT47_EPING</name>
<reference evidence="1 2" key="1">
    <citation type="journal article" date="2017" name="Genome Announc.">
        <title>Genome sequence of the saprophytic ascomycete Epicoccum nigrum ICMP 19927 strain isolated from New Zealand.</title>
        <authorList>
            <person name="Fokin M."/>
            <person name="Fleetwood D."/>
            <person name="Weir B.S."/>
            <person name="Villas-Boas S.G."/>
        </authorList>
    </citation>
    <scope>NUCLEOTIDE SEQUENCE [LARGE SCALE GENOMIC DNA]</scope>
    <source>
        <strain evidence="1 2">ICMP 19927</strain>
    </source>
</reference>
<protein>
    <submittedName>
        <fullName evidence="1">Uncharacterized protein</fullName>
    </submittedName>
</protein>
<dbReference type="Proteomes" id="UP000193240">
    <property type="component" value="Unassembled WGS sequence"/>
</dbReference>
<accession>A0A1Y2LT47</accession>
<keyword evidence="2" id="KW-1185">Reference proteome</keyword>
<evidence type="ECO:0000313" key="2">
    <source>
        <dbReference type="Proteomes" id="UP000193240"/>
    </source>
</evidence>
<sequence length="102" mass="11272">MQPRVLLSASQCASSSATYASTSILITYPPVQQASRAKIQIYTNHTIDISRTIRQMSLDKDYLSFGTCSETTPPIICTQFHLCTLTIPISTSLRPRYGRSAV</sequence>